<dbReference type="Pfam" id="PF00296">
    <property type="entry name" value="Bac_luciferase"/>
    <property type="match status" value="1"/>
</dbReference>
<keyword evidence="3" id="KW-0597">Phosphoprotein</keyword>
<gene>
    <name evidence="6" type="ORF">D0Z67_27135</name>
</gene>
<evidence type="ECO:0000256" key="1">
    <source>
        <dbReference type="ARBA" id="ARBA00001957"/>
    </source>
</evidence>
<evidence type="ECO:0000256" key="2">
    <source>
        <dbReference type="ARBA" id="ARBA00022450"/>
    </source>
</evidence>
<dbReference type="GO" id="GO:0031177">
    <property type="term" value="F:phosphopantetheine binding"/>
    <property type="evidence" value="ECO:0007669"/>
    <property type="project" value="InterPro"/>
</dbReference>
<dbReference type="InterPro" id="IPR042099">
    <property type="entry name" value="ANL_N_sf"/>
</dbReference>
<dbReference type="SMART" id="SM00823">
    <property type="entry name" value="PKS_PP"/>
    <property type="match status" value="2"/>
</dbReference>
<dbReference type="PROSITE" id="PS00012">
    <property type="entry name" value="PHOSPHOPANTETHEINE"/>
    <property type="match status" value="2"/>
</dbReference>
<dbReference type="SUPFAM" id="SSF47336">
    <property type="entry name" value="ACP-like"/>
    <property type="match status" value="2"/>
</dbReference>
<evidence type="ECO:0000259" key="5">
    <source>
        <dbReference type="PROSITE" id="PS50075"/>
    </source>
</evidence>
<dbReference type="CDD" id="cd05930">
    <property type="entry name" value="A_NRPS"/>
    <property type="match status" value="1"/>
</dbReference>
<dbReference type="InterPro" id="IPR011251">
    <property type="entry name" value="Luciferase-like_dom"/>
</dbReference>
<dbReference type="PANTHER" id="PTHR45527">
    <property type="entry name" value="NONRIBOSOMAL PEPTIDE SYNTHETASE"/>
    <property type="match status" value="1"/>
</dbReference>
<dbReference type="Gene3D" id="3.40.50.12780">
    <property type="entry name" value="N-terminal domain of ligase-like"/>
    <property type="match status" value="1"/>
</dbReference>
<keyword evidence="2" id="KW-0596">Phosphopantetheine</keyword>
<feature type="region of interest" description="Disordered" evidence="4">
    <location>
        <begin position="1"/>
        <end position="135"/>
    </location>
</feature>
<evidence type="ECO:0000256" key="3">
    <source>
        <dbReference type="ARBA" id="ARBA00022553"/>
    </source>
</evidence>
<accession>A0A4P6U2U1</accession>
<dbReference type="SUPFAM" id="SSF52777">
    <property type="entry name" value="CoA-dependent acyltransferases"/>
    <property type="match status" value="2"/>
</dbReference>
<dbReference type="Proteomes" id="UP000292547">
    <property type="component" value="Chromosome"/>
</dbReference>
<dbReference type="GO" id="GO:0016705">
    <property type="term" value="F:oxidoreductase activity, acting on paired donors, with incorporation or reduction of molecular oxygen"/>
    <property type="evidence" value="ECO:0007669"/>
    <property type="project" value="InterPro"/>
</dbReference>
<protein>
    <submittedName>
        <fullName evidence="6">Non-ribosomal peptide synthetase</fullName>
    </submittedName>
</protein>
<dbReference type="Gene3D" id="3.30.559.30">
    <property type="entry name" value="Nonribosomal peptide synthetase, condensation domain"/>
    <property type="match status" value="1"/>
</dbReference>
<dbReference type="InterPro" id="IPR000873">
    <property type="entry name" value="AMP-dep_synth/lig_dom"/>
</dbReference>
<dbReference type="GO" id="GO:0043041">
    <property type="term" value="P:amino acid activation for nonribosomal peptide biosynthetic process"/>
    <property type="evidence" value="ECO:0007669"/>
    <property type="project" value="TreeGrafter"/>
</dbReference>
<feature type="compositionally biased region" description="Basic residues" evidence="4">
    <location>
        <begin position="21"/>
        <end position="37"/>
    </location>
</feature>
<dbReference type="InterPro" id="IPR010071">
    <property type="entry name" value="AA_adenyl_dom"/>
</dbReference>
<dbReference type="Pfam" id="PF00668">
    <property type="entry name" value="Condensation"/>
    <property type="match status" value="1"/>
</dbReference>
<dbReference type="GO" id="GO:0005737">
    <property type="term" value="C:cytoplasm"/>
    <property type="evidence" value="ECO:0007669"/>
    <property type="project" value="TreeGrafter"/>
</dbReference>
<dbReference type="SUPFAM" id="SSF56801">
    <property type="entry name" value="Acetyl-CoA synthetase-like"/>
    <property type="match status" value="1"/>
</dbReference>
<comment type="cofactor">
    <cofactor evidence="1">
        <name>pantetheine 4'-phosphate</name>
        <dbReference type="ChEBI" id="CHEBI:47942"/>
    </cofactor>
</comment>
<evidence type="ECO:0000256" key="4">
    <source>
        <dbReference type="SAM" id="MobiDB-lite"/>
    </source>
</evidence>
<dbReference type="InterPro" id="IPR009081">
    <property type="entry name" value="PP-bd_ACP"/>
</dbReference>
<dbReference type="GO" id="GO:0017000">
    <property type="term" value="P:antibiotic biosynthetic process"/>
    <property type="evidence" value="ECO:0007669"/>
    <property type="project" value="UniProtKB-ARBA"/>
</dbReference>
<dbReference type="InterPro" id="IPR045851">
    <property type="entry name" value="AMP-bd_C_sf"/>
</dbReference>
<dbReference type="InterPro" id="IPR023213">
    <property type="entry name" value="CAT-like_dom_sf"/>
</dbReference>
<dbReference type="GO" id="GO:0008610">
    <property type="term" value="P:lipid biosynthetic process"/>
    <property type="evidence" value="ECO:0007669"/>
    <property type="project" value="UniProtKB-ARBA"/>
</dbReference>
<dbReference type="InterPro" id="IPR006162">
    <property type="entry name" value="Ppantetheine_attach_site"/>
</dbReference>
<dbReference type="KEGG" id="sseo:D0Z67_27135"/>
<dbReference type="InterPro" id="IPR036661">
    <property type="entry name" value="Luciferase-like_sf"/>
</dbReference>
<dbReference type="InterPro" id="IPR036736">
    <property type="entry name" value="ACP-like_sf"/>
</dbReference>
<dbReference type="STRING" id="73044.GCA_000725795_05191"/>
<evidence type="ECO:0000313" key="7">
    <source>
        <dbReference type="Proteomes" id="UP000292547"/>
    </source>
</evidence>
<dbReference type="OrthoDB" id="5478077at2"/>
<dbReference type="SUPFAM" id="SSF51679">
    <property type="entry name" value="Bacterial luciferase-like"/>
    <property type="match status" value="1"/>
</dbReference>
<feature type="domain" description="Carrier" evidence="5">
    <location>
        <begin position="148"/>
        <end position="226"/>
    </location>
</feature>
<dbReference type="Gene3D" id="1.10.1200.10">
    <property type="entry name" value="ACP-like"/>
    <property type="match status" value="2"/>
</dbReference>
<name>A0A4P6U2U1_STRSO</name>
<dbReference type="InterPro" id="IPR024011">
    <property type="entry name" value="Biosynth_lucif-like_mOase_dom"/>
</dbReference>
<dbReference type="InterPro" id="IPR001242">
    <property type="entry name" value="Condensation_dom"/>
</dbReference>
<dbReference type="GO" id="GO:0044550">
    <property type="term" value="P:secondary metabolite biosynthetic process"/>
    <property type="evidence" value="ECO:0007669"/>
    <property type="project" value="TreeGrafter"/>
</dbReference>
<dbReference type="Pfam" id="PF13193">
    <property type="entry name" value="AMP-binding_C"/>
    <property type="match status" value="1"/>
</dbReference>
<sequence>MGRRLLPGHAGAGRGQPPGRPRARRPHPQRRHRRGPGHRAGELRALRSARRPGGLPAGLVPRDAPVRAHRPAGGAPARQRPLHLHGADPRPPPPPGVPGRIRHRRRLPHPGLPGRRARLAGAQRGDRGDRGHRRAGCLLAPDAPGRDHPVNATLHTVRALVAEVFGLPADAVDPDRPLVALGGESLVLLALTRKVDDRFGVRLPVRALFEDELTVRTMTARLTGSPAATAAAPSAGTVDFSLYFFGDYPHGDGPAQYETLLAAAEFGDRNDFHALWMPERHFHSFGGLFPNPAVLAAALAARTSGIRLHAGSVVLPLHHPVRVAEEWAMVDNLSGGRAGLCVASGWHSGDFVLAPEHFEDRRELMYTRLDEVRRLWSGEPHSGVSGEGDPVDVTLYPAPVQPRLPLSVAVLSSPASWERAAREDVGVVTNLMQQDVEDLASNIALYRRTRAECGLAPEEGRVTVLVHTYLREDGERARQDAYEPFKAYLRSSLSLFDNAVRSLGVEVDLARTPADDVEFLLERAYDRYCATRALIGTPQDVRPVLDALLRAGADEVGCFVDFGLPAADMLAGLPHLAALKDEARAPEAAPATPQQRRMWLLDRMDPERAVHNEPKAVLLEGPLDRDAFRSALASVTERHDALRTAFREEDGVLRQVVGAPFVPDCPVTDLTGCTEEEAVDRLHRAHGLAPFDLATGPLWRVALGRLGPDRHLLYLVAHHSVFDAGSTTVFLRDLAAGLRGETPAPAPLPALAVPEPEDGSGLEFWRRLLDGAPVLRLPVDRPRDAARPTAGATLTYDFDGALARRVRAFGRSVGATAFTTVLSAVASVLGRFGDSEDVVLGTAVSHRPPGTEDRIGMFVETLALRLDLAGDPSFAGLVRRVRGTVMDALEHRDVPLDAVVEAVDPERVPGANPLFTVLVEYEDEPGTDLGGTGLSARLLHVPREQAPFDLTLYFTARPDGLSCTVEYDAALFEAETVTRLLGYTEDLLRRGLADSAGPLSRLVGLSEPDARFVALHDGSTAGDGPDTTDTAEAGPGCLHELFERAAAAAPDAIALSGPHGTTRYAELDAAANRLAHRLIGEGVTPGSAVALVLPRGPGLVTALLAVLKCGAAYVPVDPALPEARRAAMARDSGSVLTLTDPYADPDLPVTSPGVPGDPGATAYVMFTSGTTGGARAVSVPHRGPVALLRWQSRAHAPLRTLQWTSPGFDVSVQEIFGTLAGGAELVLLDDADRLDPATVGEIVRRHEVQRLCMPATPLAALLGGAGPMPSLREVFCAGEPLRMAGALTRFLAAQPQTLLFNQYGPTETSVIVTEHQVSPSDGPHPPIGHPVTGVSVRVEDRHGRPVPPGVVGELLVGGAQVTDGYPGDPELTARRFVTDGTRRWFRTGDLVRWNRHGTLDHVGRTDDQVKIRGFRVEPGEAEAALNALPQVAEAAVLVEHEPEPRLVAHVVLAGPLDDWGAVLRAELAASLPGHLVPAAWFAVNRLPVGANGKLDRTLLRGSRGTATVPAGSPPATAEEERVHRLWCLELGAEDLPVEVSFFQVGGNSLNAVRMLERIRGETGRRVPMAEFLKAPTIRALAGRFAGAR</sequence>
<dbReference type="NCBIfam" id="TIGR01733">
    <property type="entry name" value="AA-adenyl-dom"/>
    <property type="match status" value="1"/>
</dbReference>
<dbReference type="Pfam" id="PF00501">
    <property type="entry name" value="AMP-binding"/>
    <property type="match status" value="1"/>
</dbReference>
<feature type="domain" description="Carrier" evidence="5">
    <location>
        <begin position="1513"/>
        <end position="1588"/>
    </location>
</feature>
<dbReference type="PROSITE" id="PS50075">
    <property type="entry name" value="CARRIER"/>
    <property type="match status" value="2"/>
</dbReference>
<dbReference type="InterPro" id="IPR025110">
    <property type="entry name" value="AMP-bd_C"/>
</dbReference>
<dbReference type="Pfam" id="PF00550">
    <property type="entry name" value="PP-binding"/>
    <property type="match status" value="2"/>
</dbReference>
<reference evidence="6 7" key="1">
    <citation type="submission" date="2018-08" db="EMBL/GenBank/DDBJ databases">
        <title>The complete genome sequence of Streptomyces seoulensis, a pioneer strain for nickel superoxide dismutase discovery.</title>
        <authorList>
            <person name="Shin J."/>
            <person name="Lee J.-S."/>
            <person name="Lee E.-J."/>
            <person name="Youn H.-D."/>
        </authorList>
    </citation>
    <scope>NUCLEOTIDE SEQUENCE [LARGE SCALE GENOMIC DNA]</scope>
    <source>
        <strain evidence="6 7">KCTC 9819</strain>
    </source>
</reference>
<dbReference type="PANTHER" id="PTHR45527:SF1">
    <property type="entry name" value="FATTY ACID SYNTHASE"/>
    <property type="match status" value="1"/>
</dbReference>
<dbReference type="NCBIfam" id="TIGR04020">
    <property type="entry name" value="seco_metab_LLM"/>
    <property type="match status" value="1"/>
</dbReference>
<keyword evidence="7" id="KW-1185">Reference proteome</keyword>
<organism evidence="6 7">
    <name type="scientific">Streptomyces seoulensis</name>
    <dbReference type="NCBI Taxonomy" id="73044"/>
    <lineage>
        <taxon>Bacteria</taxon>
        <taxon>Bacillati</taxon>
        <taxon>Actinomycetota</taxon>
        <taxon>Actinomycetes</taxon>
        <taxon>Kitasatosporales</taxon>
        <taxon>Streptomycetaceae</taxon>
        <taxon>Streptomyces</taxon>
    </lineage>
</organism>
<dbReference type="Gene3D" id="3.30.300.30">
    <property type="match status" value="1"/>
</dbReference>
<dbReference type="EMBL" id="CP032229">
    <property type="protein sequence ID" value="QBJ93587.1"/>
    <property type="molecule type" value="Genomic_DNA"/>
</dbReference>
<evidence type="ECO:0000313" key="6">
    <source>
        <dbReference type="EMBL" id="QBJ93587.1"/>
    </source>
</evidence>
<dbReference type="CDD" id="cd19531">
    <property type="entry name" value="LCL_NRPS-like"/>
    <property type="match status" value="1"/>
</dbReference>
<dbReference type="InterPro" id="IPR020845">
    <property type="entry name" value="AMP-binding_CS"/>
</dbReference>
<dbReference type="Gene3D" id="3.30.559.10">
    <property type="entry name" value="Chloramphenicol acetyltransferase-like domain"/>
    <property type="match status" value="1"/>
</dbReference>
<proteinExistence type="predicted"/>
<dbReference type="PROSITE" id="PS00455">
    <property type="entry name" value="AMP_BINDING"/>
    <property type="match status" value="1"/>
</dbReference>
<dbReference type="Gene3D" id="3.20.20.30">
    <property type="entry name" value="Luciferase-like domain"/>
    <property type="match status" value="1"/>
</dbReference>
<dbReference type="InterPro" id="IPR020806">
    <property type="entry name" value="PKS_PP-bd"/>
</dbReference>